<dbReference type="EMBL" id="VLPL01000002">
    <property type="protein sequence ID" value="TSJ46631.1"/>
    <property type="molecule type" value="Genomic_DNA"/>
</dbReference>
<name>A0A556N3A0_9FLAO</name>
<proteinExistence type="predicted"/>
<evidence type="ECO:0000313" key="2">
    <source>
        <dbReference type="Proteomes" id="UP000316008"/>
    </source>
</evidence>
<dbReference type="RefSeq" id="WP_144332168.1">
    <property type="nucleotide sequence ID" value="NZ_VLPL01000002.1"/>
</dbReference>
<dbReference type="AlphaFoldDB" id="A0A556N3A0"/>
<comment type="caution">
    <text evidence="1">The sequence shown here is derived from an EMBL/GenBank/DDBJ whole genome shotgun (WGS) entry which is preliminary data.</text>
</comment>
<evidence type="ECO:0000313" key="1">
    <source>
        <dbReference type="EMBL" id="TSJ46631.1"/>
    </source>
</evidence>
<keyword evidence="2" id="KW-1185">Reference proteome</keyword>
<gene>
    <name evidence="1" type="ORF">FO442_05590</name>
</gene>
<sequence>MQINKTEEYLILGGKEHVLFSDILNLRPTSQFYTSWNEYGLDHQKYGLVYSKDSMKQVVSLIVYDNEPESVAKLDELKAIVAGLRYARISKVKAK</sequence>
<organism evidence="1 2">
    <name type="scientific">Fluviicola chungangensis</name>
    <dbReference type="NCBI Taxonomy" id="2597671"/>
    <lineage>
        <taxon>Bacteria</taxon>
        <taxon>Pseudomonadati</taxon>
        <taxon>Bacteroidota</taxon>
        <taxon>Flavobacteriia</taxon>
        <taxon>Flavobacteriales</taxon>
        <taxon>Crocinitomicaceae</taxon>
        <taxon>Fluviicola</taxon>
    </lineage>
</organism>
<protein>
    <submittedName>
        <fullName evidence="1">Uncharacterized protein</fullName>
    </submittedName>
</protein>
<reference evidence="1 2" key="1">
    <citation type="submission" date="2019-07" db="EMBL/GenBank/DDBJ databases">
        <authorList>
            <person name="Huq M.A."/>
        </authorList>
    </citation>
    <scope>NUCLEOTIDE SEQUENCE [LARGE SCALE GENOMIC DNA]</scope>
    <source>
        <strain evidence="1 2">MAH-3</strain>
    </source>
</reference>
<accession>A0A556N3A0</accession>
<dbReference type="Proteomes" id="UP000316008">
    <property type="component" value="Unassembled WGS sequence"/>
</dbReference>